<organism evidence="2 3">
    <name type="scientific">Golovinomyces cichoracearum</name>
    <dbReference type="NCBI Taxonomy" id="62708"/>
    <lineage>
        <taxon>Eukaryota</taxon>
        <taxon>Fungi</taxon>
        <taxon>Dikarya</taxon>
        <taxon>Ascomycota</taxon>
        <taxon>Pezizomycotina</taxon>
        <taxon>Leotiomycetes</taxon>
        <taxon>Erysiphales</taxon>
        <taxon>Erysiphaceae</taxon>
        <taxon>Golovinomyces</taxon>
    </lineage>
</organism>
<dbReference type="EMBL" id="MCBR01006506">
    <property type="protein sequence ID" value="RKF77306.1"/>
    <property type="molecule type" value="Genomic_DNA"/>
</dbReference>
<reference evidence="2 3" key="1">
    <citation type="journal article" date="2018" name="BMC Genomics">
        <title>Comparative genome analyses reveal sequence features reflecting distinct modes of host-adaptation between dicot and monocot powdery mildew.</title>
        <authorList>
            <person name="Wu Y."/>
            <person name="Ma X."/>
            <person name="Pan Z."/>
            <person name="Kale S.D."/>
            <person name="Song Y."/>
            <person name="King H."/>
            <person name="Zhang Q."/>
            <person name="Presley C."/>
            <person name="Deng X."/>
            <person name="Wei C.I."/>
            <person name="Xiao S."/>
        </authorList>
    </citation>
    <scope>NUCLEOTIDE SEQUENCE [LARGE SCALE GENOMIC DNA]</scope>
    <source>
        <strain evidence="2">UCSC1</strain>
    </source>
</reference>
<feature type="region of interest" description="Disordered" evidence="1">
    <location>
        <begin position="39"/>
        <end position="89"/>
    </location>
</feature>
<gene>
    <name evidence="2" type="ORF">GcC1_065010</name>
</gene>
<evidence type="ECO:0000256" key="1">
    <source>
        <dbReference type="SAM" id="MobiDB-lite"/>
    </source>
</evidence>
<evidence type="ECO:0000313" key="2">
    <source>
        <dbReference type="EMBL" id="RKF77306.1"/>
    </source>
</evidence>
<comment type="caution">
    <text evidence="2">The sequence shown here is derived from an EMBL/GenBank/DDBJ whole genome shotgun (WGS) entry which is preliminary data.</text>
</comment>
<evidence type="ECO:0000313" key="3">
    <source>
        <dbReference type="Proteomes" id="UP000285405"/>
    </source>
</evidence>
<dbReference type="Proteomes" id="UP000285405">
    <property type="component" value="Unassembled WGS sequence"/>
</dbReference>
<feature type="compositionally biased region" description="Polar residues" evidence="1">
    <location>
        <begin position="50"/>
        <end position="82"/>
    </location>
</feature>
<proteinExistence type="predicted"/>
<protein>
    <submittedName>
        <fullName evidence="2">Uncharacterized protein</fullName>
    </submittedName>
</protein>
<sequence>MSITGGQIEDCFQTAMRPFCGHRKARKCLNAERIYTRPNKESVHEKQVMNARNTEPAQQSEQLSKPDQIIEQSGNSPETRGSGSVLRAS</sequence>
<accession>A0A420IRZ3</accession>
<name>A0A420IRZ3_9PEZI</name>
<dbReference type="AlphaFoldDB" id="A0A420IRZ3"/>